<dbReference type="PANTHER" id="PTHR34236">
    <property type="entry name" value="DIMETHYL SULFOXIDE REDUCTASE TRANSCRIPTIONAL ACTIVATOR"/>
    <property type="match status" value="1"/>
</dbReference>
<organism evidence="4 5">
    <name type="scientific">Haladaptatus pallidirubidus</name>
    <dbReference type="NCBI Taxonomy" id="1008152"/>
    <lineage>
        <taxon>Archaea</taxon>
        <taxon>Methanobacteriati</taxon>
        <taxon>Methanobacteriota</taxon>
        <taxon>Stenosarchaea group</taxon>
        <taxon>Halobacteria</taxon>
        <taxon>Halobacteriales</taxon>
        <taxon>Haladaptataceae</taxon>
        <taxon>Haladaptatus</taxon>
    </lineage>
</organism>
<dbReference type="GeneID" id="68617741"/>
<dbReference type="RefSeq" id="WP_227779024.1">
    <property type="nucleotide sequence ID" value="NZ_BAABKX010000030.1"/>
</dbReference>
<dbReference type="AlphaFoldDB" id="A0AAV3UR64"/>
<evidence type="ECO:0000313" key="4">
    <source>
        <dbReference type="EMBL" id="GAA5065044.1"/>
    </source>
</evidence>
<keyword evidence="2" id="KW-0804">Transcription</keyword>
<evidence type="ECO:0000259" key="3">
    <source>
        <dbReference type="Pfam" id="PF04967"/>
    </source>
</evidence>
<feature type="domain" description="HTH bat-type" evidence="3">
    <location>
        <begin position="151"/>
        <end position="203"/>
    </location>
</feature>
<dbReference type="Proteomes" id="UP001501729">
    <property type="component" value="Unassembled WGS sequence"/>
</dbReference>
<keyword evidence="1" id="KW-0805">Transcription regulation</keyword>
<keyword evidence="5" id="KW-1185">Reference proteome</keyword>
<comment type="caution">
    <text evidence="4">The sequence shown here is derived from an EMBL/GenBank/DDBJ whole genome shotgun (WGS) entry which is preliminary data.</text>
</comment>
<dbReference type="EMBL" id="BAABKX010000030">
    <property type="protein sequence ID" value="GAA5065044.1"/>
    <property type="molecule type" value="Genomic_DNA"/>
</dbReference>
<evidence type="ECO:0000256" key="1">
    <source>
        <dbReference type="ARBA" id="ARBA00023015"/>
    </source>
</evidence>
<sequence>MPQIQVKLDGTAVDGWLAMISSDFPDAEFRLMATQLRDDGAFVILEVLTPKGDALVRRFENTPEVNAVDVYHTDERMVLLQFQTSVTKSYDPLRRSKNISIYPTILRDGWFSVELAGSHERLSEYTDELAAAGIPYEIVSLIQSHTASEMLTDRQWEFIIEAVERGFYESPRNCTLAELGDILEIHKSAVSRLRHRAESRIIKNFVAQAAQ</sequence>
<dbReference type="InterPro" id="IPR007050">
    <property type="entry name" value="HTH_bacterioopsin"/>
</dbReference>
<reference evidence="4 5" key="1">
    <citation type="journal article" date="2019" name="Int. J. Syst. Evol. Microbiol.">
        <title>The Global Catalogue of Microorganisms (GCM) 10K type strain sequencing project: providing services to taxonomists for standard genome sequencing and annotation.</title>
        <authorList>
            <consortium name="The Broad Institute Genomics Platform"/>
            <consortium name="The Broad Institute Genome Sequencing Center for Infectious Disease"/>
            <person name="Wu L."/>
            <person name="Ma J."/>
        </authorList>
    </citation>
    <scope>NUCLEOTIDE SEQUENCE [LARGE SCALE GENOMIC DNA]</scope>
    <source>
        <strain evidence="4 5">JCM 17504</strain>
    </source>
</reference>
<accession>A0AAV3UR64</accession>
<protein>
    <recommendedName>
        <fullName evidence="3">HTH bat-type domain-containing protein</fullName>
    </recommendedName>
</protein>
<gene>
    <name evidence="4" type="ORF">GCM10025751_55430</name>
</gene>
<evidence type="ECO:0000256" key="2">
    <source>
        <dbReference type="ARBA" id="ARBA00023163"/>
    </source>
</evidence>
<proteinExistence type="predicted"/>
<dbReference type="PANTHER" id="PTHR34236:SF1">
    <property type="entry name" value="DIMETHYL SULFOXIDE REDUCTASE TRANSCRIPTIONAL ACTIVATOR"/>
    <property type="match status" value="1"/>
</dbReference>
<dbReference type="Pfam" id="PF04967">
    <property type="entry name" value="HTH_10"/>
    <property type="match status" value="1"/>
</dbReference>
<evidence type="ECO:0000313" key="5">
    <source>
        <dbReference type="Proteomes" id="UP001501729"/>
    </source>
</evidence>
<name>A0AAV3UR64_9EURY</name>